<gene>
    <name evidence="1" type="ORF">J2W83_003290</name>
</gene>
<organism evidence="1 2">
    <name type="scientific">Pseudomonas hunanensis</name>
    <dbReference type="NCBI Taxonomy" id="1247546"/>
    <lineage>
        <taxon>Bacteria</taxon>
        <taxon>Pseudomonadati</taxon>
        <taxon>Pseudomonadota</taxon>
        <taxon>Gammaproteobacteria</taxon>
        <taxon>Pseudomonadales</taxon>
        <taxon>Pseudomonadaceae</taxon>
        <taxon>Pseudomonas</taxon>
    </lineage>
</organism>
<keyword evidence="2" id="KW-1185">Reference proteome</keyword>
<reference evidence="1" key="1">
    <citation type="submission" date="2023-07" db="EMBL/GenBank/DDBJ databases">
        <title>Sorghum-associated microbial communities from plants grown in Nebraska, USA.</title>
        <authorList>
            <person name="Schachtman D."/>
        </authorList>
    </citation>
    <scope>NUCLEOTIDE SEQUENCE</scope>
    <source>
        <strain evidence="1">BE56</strain>
    </source>
</reference>
<protein>
    <submittedName>
        <fullName evidence="1">Ferric-dicitrate binding protein FerR (Iron transport regulator)</fullName>
    </submittedName>
</protein>
<name>A0ACC6K5D5_9PSED</name>
<comment type="caution">
    <text evidence="1">The sequence shown here is derived from an EMBL/GenBank/DDBJ whole genome shotgun (WGS) entry which is preliminary data.</text>
</comment>
<proteinExistence type="predicted"/>
<dbReference type="Proteomes" id="UP001259587">
    <property type="component" value="Unassembled WGS sequence"/>
</dbReference>
<sequence length="309" mass="34570">MSASSAERLPHEIVYKAIEWQMRLREYPDNPDVQRQLQAWRQRDGRHELAWQRMRQLSGHFQASQLPDAAHTSALLRRAETDVSRRRLLKLLGVGLAVGSSSVLVSQAPAGWRSDFATATGERRQLDLDGGPQVTLNSNSALDVQGRELFLRAGEALVDGANWRAHCRFALCEGLQARAVLREHEGYSEVHVERGEVLVNASSGSRTLQAGHGLAIDASGMRELGHGALDPFAWSRGLLIVSDIRLGEFLAEAGRYRQGWLGCDSEVAELRLSGVFRLDEPALMLRNITHLLPVRIVERTRWWVRVVHV</sequence>
<dbReference type="EMBL" id="JAVDTH010000019">
    <property type="protein sequence ID" value="MDR6713676.1"/>
    <property type="molecule type" value="Genomic_DNA"/>
</dbReference>
<evidence type="ECO:0000313" key="2">
    <source>
        <dbReference type="Proteomes" id="UP001259587"/>
    </source>
</evidence>
<accession>A0ACC6K5D5</accession>
<evidence type="ECO:0000313" key="1">
    <source>
        <dbReference type="EMBL" id="MDR6713676.1"/>
    </source>
</evidence>